<accession>A0A820IBN8</accession>
<evidence type="ECO:0008006" key="4">
    <source>
        <dbReference type="Google" id="ProtNLM"/>
    </source>
</evidence>
<feature type="non-terminal residue" evidence="2">
    <location>
        <position position="101"/>
    </location>
</feature>
<keyword evidence="1" id="KW-0732">Signal</keyword>
<protein>
    <recommendedName>
        <fullName evidence="4">VCBS repeat-containing protein</fullName>
    </recommendedName>
</protein>
<dbReference type="PANTHER" id="PTHR44103">
    <property type="entry name" value="PROPROTEIN CONVERTASE P"/>
    <property type="match status" value="1"/>
</dbReference>
<dbReference type="Proteomes" id="UP000663836">
    <property type="component" value="Unassembled WGS sequence"/>
</dbReference>
<dbReference type="InterPro" id="IPR028994">
    <property type="entry name" value="Integrin_alpha_N"/>
</dbReference>
<evidence type="ECO:0000313" key="3">
    <source>
        <dbReference type="Proteomes" id="UP000663836"/>
    </source>
</evidence>
<comment type="caution">
    <text evidence="2">The sequence shown here is derived from an EMBL/GenBank/DDBJ whole genome shotgun (WGS) entry which is preliminary data.</text>
</comment>
<dbReference type="PANTHER" id="PTHR44103:SF1">
    <property type="entry name" value="PROPROTEIN CONVERTASE P"/>
    <property type="match status" value="1"/>
</dbReference>
<dbReference type="Pfam" id="PF13517">
    <property type="entry name" value="FG-GAP_3"/>
    <property type="match status" value="1"/>
</dbReference>
<name>A0A820IBN8_9BILA</name>
<organism evidence="2 3">
    <name type="scientific">Rotaria sordida</name>
    <dbReference type="NCBI Taxonomy" id="392033"/>
    <lineage>
        <taxon>Eukaryota</taxon>
        <taxon>Metazoa</taxon>
        <taxon>Spiralia</taxon>
        <taxon>Gnathifera</taxon>
        <taxon>Rotifera</taxon>
        <taxon>Eurotatoria</taxon>
        <taxon>Bdelloidea</taxon>
        <taxon>Philodinida</taxon>
        <taxon>Philodinidae</taxon>
        <taxon>Rotaria</taxon>
    </lineage>
</organism>
<dbReference type="InterPro" id="IPR013517">
    <property type="entry name" value="FG-GAP"/>
</dbReference>
<dbReference type="SUPFAM" id="SSF69318">
    <property type="entry name" value="Integrin alpha N-terminal domain"/>
    <property type="match status" value="1"/>
</dbReference>
<dbReference type="AlphaFoldDB" id="A0A820IBN8"/>
<proteinExistence type="predicted"/>
<evidence type="ECO:0000313" key="2">
    <source>
        <dbReference type="EMBL" id="CAF4306781.1"/>
    </source>
</evidence>
<evidence type="ECO:0000256" key="1">
    <source>
        <dbReference type="ARBA" id="ARBA00022729"/>
    </source>
</evidence>
<dbReference type="EMBL" id="CAJOBD010037416">
    <property type="protein sequence ID" value="CAF4306781.1"/>
    <property type="molecule type" value="Genomic_DNA"/>
</dbReference>
<dbReference type="Gene3D" id="2.130.10.130">
    <property type="entry name" value="Integrin alpha, N-terminal"/>
    <property type="match status" value="1"/>
</dbReference>
<reference evidence="2" key="1">
    <citation type="submission" date="2021-02" db="EMBL/GenBank/DDBJ databases">
        <authorList>
            <person name="Nowell W R."/>
        </authorList>
    </citation>
    <scope>NUCLEOTIDE SEQUENCE</scope>
</reference>
<gene>
    <name evidence="2" type="ORF">JBS370_LOCUS40572</name>
</gene>
<sequence>MFYSTGYDSAPVSIALADFNSDNRLDIVVANSRANNMWVLFGIDNGTFGRQRTYSTGSESLPYFVAVADFNHDNQLDIAMTYFRNDKVVIFFGHGNGDFEL</sequence>